<keyword evidence="1" id="KW-0812">Transmembrane</keyword>
<comment type="caution">
    <text evidence="2">The sequence shown here is derived from an EMBL/GenBank/DDBJ whole genome shotgun (WGS) entry which is preliminary data.</text>
</comment>
<reference evidence="2 3" key="1">
    <citation type="submission" date="2017-06" db="EMBL/GenBank/DDBJ databases">
        <title>Draft Genome Sequence of Natranaerobius trueperi halophilic, alkalithermophilic bacteria from soda lakes.</title>
        <authorList>
            <person name="Zhao B."/>
        </authorList>
    </citation>
    <scope>NUCLEOTIDE SEQUENCE [LARGE SCALE GENOMIC DNA]</scope>
    <source>
        <strain evidence="2 3">DSM 18760</strain>
    </source>
</reference>
<gene>
    <name evidence="2" type="ORF">CDO51_00370</name>
</gene>
<evidence type="ECO:0008006" key="4">
    <source>
        <dbReference type="Google" id="ProtNLM"/>
    </source>
</evidence>
<dbReference type="OrthoDB" id="2112708at2"/>
<organism evidence="2 3">
    <name type="scientific">Natranaerobius trueperi</name>
    <dbReference type="NCBI Taxonomy" id="759412"/>
    <lineage>
        <taxon>Bacteria</taxon>
        <taxon>Bacillati</taxon>
        <taxon>Bacillota</taxon>
        <taxon>Clostridia</taxon>
        <taxon>Natranaerobiales</taxon>
        <taxon>Natranaerobiaceae</taxon>
        <taxon>Natranaerobius</taxon>
    </lineage>
</organism>
<protein>
    <recommendedName>
        <fullName evidence="4">DUF2007 domain-containing protein</fullName>
    </recommendedName>
</protein>
<feature type="transmembrane region" description="Helical" evidence="1">
    <location>
        <begin position="6"/>
        <end position="23"/>
    </location>
</feature>
<sequence length="96" mass="11036">MFSIYQILLILIGASAIIVHYIYDKKNWVDVYAGAQSNIGEVQEIYKILRDSGVKCRLKTRNQPISRMQTSQIVSAVVQVKKDEEHKATKLINEKR</sequence>
<evidence type="ECO:0000313" key="2">
    <source>
        <dbReference type="EMBL" id="OWZ84896.1"/>
    </source>
</evidence>
<dbReference type="AlphaFoldDB" id="A0A226C0Z3"/>
<dbReference type="RefSeq" id="WP_089022320.1">
    <property type="nucleotide sequence ID" value="NZ_NIQC01000001.1"/>
</dbReference>
<keyword evidence="1" id="KW-0472">Membrane</keyword>
<keyword evidence="3" id="KW-1185">Reference proteome</keyword>
<accession>A0A226C0Z3</accession>
<dbReference type="EMBL" id="NIQC01000001">
    <property type="protein sequence ID" value="OWZ84896.1"/>
    <property type="molecule type" value="Genomic_DNA"/>
</dbReference>
<proteinExistence type="predicted"/>
<dbReference type="Proteomes" id="UP000214588">
    <property type="component" value="Unassembled WGS sequence"/>
</dbReference>
<evidence type="ECO:0000256" key="1">
    <source>
        <dbReference type="SAM" id="Phobius"/>
    </source>
</evidence>
<evidence type="ECO:0000313" key="3">
    <source>
        <dbReference type="Proteomes" id="UP000214588"/>
    </source>
</evidence>
<keyword evidence="1" id="KW-1133">Transmembrane helix</keyword>
<name>A0A226C0Z3_9FIRM</name>